<evidence type="ECO:0000256" key="5">
    <source>
        <dbReference type="ARBA" id="ARBA00022833"/>
    </source>
</evidence>
<evidence type="ECO:0000256" key="2">
    <source>
        <dbReference type="ARBA" id="ARBA00006899"/>
    </source>
</evidence>
<keyword evidence="6" id="KW-0805">Transcription regulation</keyword>
<feature type="domain" description="RRN7-type" evidence="10">
    <location>
        <begin position="5"/>
        <end position="34"/>
    </location>
</feature>
<dbReference type="InterPro" id="IPR048540">
    <property type="entry name" value="Rrn7_cyclin_N"/>
</dbReference>
<evidence type="ECO:0000256" key="1">
    <source>
        <dbReference type="ARBA" id="ARBA00004604"/>
    </source>
</evidence>
<dbReference type="PANTHER" id="PTHR31576">
    <property type="entry name" value="TATA BOX-BINDING PROTEIN-ASSOCIATED FACTOR RNA POLYMERASE I SUBUNIT B"/>
    <property type="match status" value="1"/>
</dbReference>
<comment type="caution">
    <text evidence="12">The sequence shown here is derived from an EMBL/GenBank/DDBJ whole genome shotgun (WGS) entry which is preliminary data.</text>
</comment>
<name>A0ABR4NQG4_9SACH</name>
<evidence type="ECO:0000256" key="6">
    <source>
        <dbReference type="ARBA" id="ARBA00023015"/>
    </source>
</evidence>
<keyword evidence="8" id="KW-0804">Transcription</keyword>
<protein>
    <submittedName>
        <fullName evidence="12">RNA polymerase I-specific transcription initiation factor RRN7</fullName>
    </submittedName>
</protein>
<keyword evidence="4" id="KW-0863">Zinc-finger</keyword>
<feature type="domain" description="Rrn7/TAF1B N-terminal cyclin" evidence="11">
    <location>
        <begin position="110"/>
        <end position="229"/>
    </location>
</feature>
<keyword evidence="3" id="KW-0479">Metal-binding</keyword>
<gene>
    <name evidence="12" type="ORF">RNJ44_00940</name>
</gene>
<keyword evidence="9" id="KW-0539">Nucleus</keyword>
<dbReference type="InterPro" id="IPR033599">
    <property type="entry name" value="TAF1B/Rrn7"/>
</dbReference>
<keyword evidence="12" id="KW-0648">Protein biosynthesis</keyword>
<dbReference type="InterPro" id="IPR021752">
    <property type="entry name" value="TF_Rrn7_Zf"/>
</dbReference>
<evidence type="ECO:0000256" key="7">
    <source>
        <dbReference type="ARBA" id="ARBA00023125"/>
    </source>
</evidence>
<keyword evidence="12" id="KW-0396">Initiation factor</keyword>
<organism evidence="12 13">
    <name type="scientific">Nakaseomyces bracarensis</name>
    <dbReference type="NCBI Taxonomy" id="273131"/>
    <lineage>
        <taxon>Eukaryota</taxon>
        <taxon>Fungi</taxon>
        <taxon>Dikarya</taxon>
        <taxon>Ascomycota</taxon>
        <taxon>Saccharomycotina</taxon>
        <taxon>Saccharomycetes</taxon>
        <taxon>Saccharomycetales</taxon>
        <taxon>Saccharomycetaceae</taxon>
        <taxon>Nakaseomyces</taxon>
    </lineage>
</organism>
<accession>A0ABR4NQG4</accession>
<comment type="similarity">
    <text evidence="2">Belongs to the RRN7/TAF1B family.</text>
</comment>
<evidence type="ECO:0000313" key="13">
    <source>
        <dbReference type="Proteomes" id="UP001623330"/>
    </source>
</evidence>
<dbReference type="Pfam" id="PF20644">
    <property type="entry name" value="Rrn7_cyclin_N"/>
    <property type="match status" value="1"/>
</dbReference>
<keyword evidence="7" id="KW-0238">DNA-binding</keyword>
<evidence type="ECO:0000256" key="9">
    <source>
        <dbReference type="ARBA" id="ARBA00023242"/>
    </source>
</evidence>
<evidence type="ECO:0000259" key="10">
    <source>
        <dbReference type="Pfam" id="PF11781"/>
    </source>
</evidence>
<comment type="subcellular location">
    <subcellularLocation>
        <location evidence="1">Nucleus</location>
        <location evidence="1">Nucleolus</location>
    </subcellularLocation>
</comment>
<evidence type="ECO:0000313" key="12">
    <source>
        <dbReference type="EMBL" id="KAL3230491.1"/>
    </source>
</evidence>
<dbReference type="Pfam" id="PF11781">
    <property type="entry name" value="Zn_ribbon_RRN7"/>
    <property type="match status" value="1"/>
</dbReference>
<reference evidence="12 13" key="1">
    <citation type="submission" date="2024-05" db="EMBL/GenBank/DDBJ databases">
        <title>Long read based assembly of the Candida bracarensis genome reveals expanded adhesin content.</title>
        <authorList>
            <person name="Marcet-Houben M."/>
            <person name="Ksiezopolska E."/>
            <person name="Gabaldon T."/>
        </authorList>
    </citation>
    <scope>NUCLEOTIDE SEQUENCE [LARGE SCALE GENOMIC DNA]</scope>
    <source>
        <strain evidence="12 13">CBM6</strain>
    </source>
</reference>
<evidence type="ECO:0000256" key="3">
    <source>
        <dbReference type="ARBA" id="ARBA00022723"/>
    </source>
</evidence>
<dbReference type="PANTHER" id="PTHR31576:SF2">
    <property type="entry name" value="TATA BOX-BINDING PROTEIN-ASSOCIATED FACTOR RNA POLYMERASE I SUBUNIT B"/>
    <property type="match status" value="1"/>
</dbReference>
<proteinExistence type="inferred from homology"/>
<sequence>MSTFIRGPVCGTDNCPSRLWRIIDGRRTCRFGHVMDGDIEFNNDDDDMGGGAMSSQVVTRRLNLTTNAVGGFQASMGPSQMSQLDKIRQQKESKKRLFGPEANTLFVRTIQFILRRQTKILINEMHFPSEFESLVKLIWTRFLHTLDYESQEEVNIADDEILDRSTQNNATQNNPGNGVRKLGIHMVATVSILYLASFFLGLPVFTNDYIRWICNQEIPYFHCSRIIPSKFASKLPNYYFTILDGGRPPSKGLLNAKIAAIATQVKFSEIYSGPLFVDGFLLKTTLLLTLPPVMYFKTSLIISNIDAQKKEFHLKEDMSIMLNKRHFHLVPEYRLLGYMIITVRNELLSNSEEYSENYMKALIEQPYRDIERSKETKEQNIVDVSFGRTGIENIIDWNKKDTSDFLNFIEQKLLGGNSESSDTKRLAELSIDQRIAKRQLYKLFPMNEKQSTNPDEFQTYANELQEKYLKQSLVSASYSESNNHDRKKLVSLFEEKMLTILSEEFAIKKSQLSYVVRKVEQHLKKFVK</sequence>
<dbReference type="EMBL" id="JBEVYD010000009">
    <property type="protein sequence ID" value="KAL3230491.1"/>
    <property type="molecule type" value="Genomic_DNA"/>
</dbReference>
<evidence type="ECO:0000256" key="8">
    <source>
        <dbReference type="ARBA" id="ARBA00023163"/>
    </source>
</evidence>
<evidence type="ECO:0000259" key="11">
    <source>
        <dbReference type="Pfam" id="PF20644"/>
    </source>
</evidence>
<dbReference type="GO" id="GO:0003743">
    <property type="term" value="F:translation initiation factor activity"/>
    <property type="evidence" value="ECO:0007669"/>
    <property type="project" value="UniProtKB-KW"/>
</dbReference>
<dbReference type="Proteomes" id="UP001623330">
    <property type="component" value="Unassembled WGS sequence"/>
</dbReference>
<keyword evidence="5" id="KW-0862">Zinc</keyword>
<keyword evidence="13" id="KW-1185">Reference proteome</keyword>
<evidence type="ECO:0000256" key="4">
    <source>
        <dbReference type="ARBA" id="ARBA00022771"/>
    </source>
</evidence>